<dbReference type="Pfam" id="PF05576">
    <property type="entry name" value="Peptidase_S37"/>
    <property type="match status" value="1"/>
</dbReference>
<evidence type="ECO:0000256" key="1">
    <source>
        <dbReference type="ARBA" id="ARBA00022670"/>
    </source>
</evidence>
<dbReference type="PROSITE" id="PS51257">
    <property type="entry name" value="PROKAR_LIPOPROTEIN"/>
    <property type="match status" value="1"/>
</dbReference>
<keyword evidence="3" id="KW-0378">Hydrolase</keyword>
<organism evidence="5 6">
    <name type="scientific">Nocardia iowensis</name>
    <dbReference type="NCBI Taxonomy" id="204891"/>
    <lineage>
        <taxon>Bacteria</taxon>
        <taxon>Bacillati</taxon>
        <taxon>Actinomycetota</taxon>
        <taxon>Actinomycetes</taxon>
        <taxon>Mycobacteriales</taxon>
        <taxon>Nocardiaceae</taxon>
        <taxon>Nocardia</taxon>
    </lineage>
</organism>
<reference evidence="5 6" key="1">
    <citation type="submission" date="2021-07" db="EMBL/GenBank/DDBJ databases">
        <title>Whole Genome Sequence of Nocardia Iowensis.</title>
        <authorList>
            <person name="Lamm A."/>
            <person name="Collins-Fairclough A.M."/>
            <person name="Bunk B."/>
            <person name="Sproer C."/>
        </authorList>
    </citation>
    <scope>NUCLEOTIDE SEQUENCE [LARGE SCALE GENOMIC DNA]</scope>
    <source>
        <strain evidence="5 6">NRRL 5646</strain>
    </source>
</reference>
<feature type="signal peptide" evidence="4">
    <location>
        <begin position="1"/>
        <end position="27"/>
    </location>
</feature>
<keyword evidence="6" id="KW-1185">Reference proteome</keyword>
<name>A0ABX8RZY1_NOCIO</name>
<keyword evidence="2 4" id="KW-0732">Signal</keyword>
<sequence length="438" mass="48709">MTARTSTRQPLVLVLLLALLATVTAAACTPADDLRARVQAIPGMRLIAEKPAPGGYLLELAFRQPTDHRQPDQGNFEQRLTLLHKSTDRPTVLYTGGYDLNPDPAFRAEPTELLDGNQIITEQRYFGSSRPNPVDWTKLDIWQAATDHHRLIQALRTIYRGAWISAGASKGGMASVYHRRFYPGDVAGTVAYSAPDNIDDSDNTAYDRFVEQVGTPECRAALEVVQRELLLRRNEIADRLANWAQRAGYTLDTVGSADRVVELTTLQVPMYFWMHKNPADCAGIPAPDAPTDSLYAWFDDLVQLLSYVDQGLAVALPSFYQLGTQLGTARFSAPHLTDLLRYPGIQEMRTYIPQQIPLHFQTDAMSDIDNWVRHEATELLVIYGEYDLARAKSFRTAPGNRDAKVYLAPATNHLARIATLAPADRAEASATLERWSAA</sequence>
<feature type="chain" id="PRO_5046917201" description="Aminopeptidase" evidence="4">
    <location>
        <begin position="28"/>
        <end position="438"/>
    </location>
</feature>
<evidence type="ECO:0000313" key="5">
    <source>
        <dbReference type="EMBL" id="QXN93121.1"/>
    </source>
</evidence>
<evidence type="ECO:0008006" key="7">
    <source>
        <dbReference type="Google" id="ProtNLM"/>
    </source>
</evidence>
<protein>
    <recommendedName>
        <fullName evidence="7">Aminopeptidase</fullName>
    </recommendedName>
</protein>
<evidence type="ECO:0000313" key="6">
    <source>
        <dbReference type="Proteomes" id="UP000694257"/>
    </source>
</evidence>
<dbReference type="InterPro" id="IPR008761">
    <property type="entry name" value="Peptidase_S37"/>
</dbReference>
<dbReference type="RefSeq" id="WP_218474899.1">
    <property type="nucleotide sequence ID" value="NZ_BAABJN010000001.1"/>
</dbReference>
<evidence type="ECO:0000256" key="3">
    <source>
        <dbReference type="ARBA" id="ARBA00022801"/>
    </source>
</evidence>
<dbReference type="PANTHER" id="PTHR11010:SF38">
    <property type="entry name" value="LYSOSOMAL PRO-X CARBOXYPEPTIDASE"/>
    <property type="match status" value="1"/>
</dbReference>
<dbReference type="PANTHER" id="PTHR11010">
    <property type="entry name" value="PROTEASE S28 PRO-X CARBOXYPEPTIDASE-RELATED"/>
    <property type="match status" value="1"/>
</dbReference>
<evidence type="ECO:0000256" key="2">
    <source>
        <dbReference type="ARBA" id="ARBA00022729"/>
    </source>
</evidence>
<gene>
    <name evidence="5" type="ORF">KV110_08460</name>
</gene>
<keyword evidence="1" id="KW-0645">Protease</keyword>
<dbReference type="Proteomes" id="UP000694257">
    <property type="component" value="Chromosome"/>
</dbReference>
<proteinExistence type="predicted"/>
<accession>A0ABX8RZY1</accession>
<dbReference type="EMBL" id="CP078145">
    <property type="protein sequence ID" value="QXN93121.1"/>
    <property type="molecule type" value="Genomic_DNA"/>
</dbReference>
<evidence type="ECO:0000256" key="4">
    <source>
        <dbReference type="SAM" id="SignalP"/>
    </source>
</evidence>